<protein>
    <recommendedName>
        <fullName evidence="4">Fungal N-terminal domain-containing protein</fullName>
    </recommendedName>
</protein>
<evidence type="ECO:0008006" key="4">
    <source>
        <dbReference type="Google" id="ProtNLM"/>
    </source>
</evidence>
<dbReference type="RefSeq" id="XP_007802475.1">
    <property type="nucleotide sequence ID" value="XM_007804284.1"/>
</dbReference>
<feature type="compositionally biased region" description="Polar residues" evidence="1">
    <location>
        <begin position="506"/>
        <end position="531"/>
    </location>
</feature>
<feature type="compositionally biased region" description="Polar residues" evidence="1">
    <location>
        <begin position="464"/>
        <end position="474"/>
    </location>
</feature>
<dbReference type="AlphaFoldDB" id="U1HRK2"/>
<reference evidence="3" key="1">
    <citation type="journal article" date="2014" name="BMC Genomics">
        <title>Genome characteristics reveal the impact of lichenization on lichen-forming fungus Endocarpon pusillum Hedwig (Verrucariales, Ascomycota).</title>
        <authorList>
            <person name="Wang Y.-Y."/>
            <person name="Liu B."/>
            <person name="Zhang X.-Y."/>
            <person name="Zhou Q.-M."/>
            <person name="Zhang T."/>
            <person name="Li H."/>
            <person name="Yu Y.-F."/>
            <person name="Zhang X.-L."/>
            <person name="Hao X.-Y."/>
            <person name="Wang M."/>
            <person name="Wang L."/>
            <person name="Wei J.-C."/>
        </authorList>
    </citation>
    <scope>NUCLEOTIDE SEQUENCE [LARGE SCALE GENOMIC DNA]</scope>
    <source>
        <strain evidence="3">Z07020 / HMAS-L-300199</strain>
    </source>
</reference>
<dbReference type="OMA" id="CFRKQHV"/>
<feature type="compositionally biased region" description="Polar residues" evidence="1">
    <location>
        <begin position="308"/>
        <end position="317"/>
    </location>
</feature>
<evidence type="ECO:0000256" key="1">
    <source>
        <dbReference type="SAM" id="MobiDB-lite"/>
    </source>
</evidence>
<evidence type="ECO:0000313" key="3">
    <source>
        <dbReference type="Proteomes" id="UP000019373"/>
    </source>
</evidence>
<dbReference type="GeneID" id="19236734"/>
<dbReference type="eggNOG" id="ENOG502R9E9">
    <property type="taxonomic scope" value="Eukaryota"/>
</dbReference>
<feature type="compositionally biased region" description="Polar residues" evidence="1">
    <location>
        <begin position="417"/>
        <end position="427"/>
    </location>
</feature>
<accession>U1HRK2</accession>
<gene>
    <name evidence="2" type="ORF">EPUS_01679</name>
</gene>
<evidence type="ECO:0000313" key="2">
    <source>
        <dbReference type="EMBL" id="ERF71764.1"/>
    </source>
</evidence>
<dbReference type="EMBL" id="KE721191">
    <property type="protein sequence ID" value="ERF71764.1"/>
    <property type="molecule type" value="Genomic_DNA"/>
</dbReference>
<keyword evidence="3" id="KW-1185">Reference proteome</keyword>
<feature type="compositionally biased region" description="Basic and acidic residues" evidence="1">
    <location>
        <begin position="588"/>
        <end position="603"/>
    </location>
</feature>
<feature type="compositionally biased region" description="Basic and acidic residues" evidence="1">
    <location>
        <begin position="318"/>
        <end position="336"/>
    </location>
</feature>
<organism evidence="2 3">
    <name type="scientific">Endocarpon pusillum (strain Z07020 / HMAS-L-300199)</name>
    <name type="common">Lichen-forming fungus</name>
    <dbReference type="NCBI Taxonomy" id="1263415"/>
    <lineage>
        <taxon>Eukaryota</taxon>
        <taxon>Fungi</taxon>
        <taxon>Dikarya</taxon>
        <taxon>Ascomycota</taxon>
        <taxon>Pezizomycotina</taxon>
        <taxon>Eurotiomycetes</taxon>
        <taxon>Chaetothyriomycetidae</taxon>
        <taxon>Verrucariales</taxon>
        <taxon>Verrucariaceae</taxon>
        <taxon>Endocarpon</taxon>
    </lineage>
</organism>
<sequence>MAELGFYPSVLNLDHTEAILGIAASILGLATVGCQLSSRLNALCCDIVSAGLEIPSVSKGVMMFSLILKQVGLALQAADSVHSSEALETAKLIADECKRVFDEIEGKMDKSTTKRADGSMAPSIQQRFKWAFKKDRVQILLARLESLKLDLLVMFQILQMGKLMAATSNNAPKEEIAVKHDMIAQERAETRNLVIFRYLHMNRVDHLYTMAEYEEDEEENKQIEQGANGGSDSTQLTIKATPVHGSSSALVELPVVSMGELDTTFSQIKESPKDILRISESVIDPLLNRWTRWQEFHDRLETRPPRRYSSTAQNLYESHNDRPRYQDDFHDREKSPPDYYLEGTTTDWRKPYSPATKEEAVRLKKKYAELQPFVSAESNDAENNHLYQSPKKRAPSRHLIDSSSETSDSEPELPRQPQRSYIETANDSRSRYPPQRPSPSRSFINGGENRGSFNGRSSSSPNGHPNSTTRSSVSVPRPPGVQRPVINPVQDQYQHAYTSPPPPLPTSNAPDLYTPQNQYSPTSNTSLQPPSYHNYSQPQHYPQQYPPRHMVPQGYRMALPPQPQPGYQDGKAARSSSRYSKQTMHRQRSVEDLKKADRGERKKNLARGAVGGSAISGFMEALDGLDL</sequence>
<dbReference type="HOGENOM" id="CLU_024070_0_0_1"/>
<proteinExistence type="predicted"/>
<feature type="region of interest" description="Disordered" evidence="1">
    <location>
        <begin position="379"/>
        <end position="606"/>
    </location>
</feature>
<dbReference type="Proteomes" id="UP000019373">
    <property type="component" value="Unassembled WGS sequence"/>
</dbReference>
<feature type="compositionally biased region" description="Low complexity" evidence="1">
    <location>
        <begin position="532"/>
        <end position="547"/>
    </location>
</feature>
<feature type="compositionally biased region" description="Low complexity" evidence="1">
    <location>
        <begin position="438"/>
        <end position="463"/>
    </location>
</feature>
<name>U1HRK2_ENDPU</name>
<feature type="region of interest" description="Disordered" evidence="1">
    <location>
        <begin position="303"/>
        <end position="354"/>
    </location>
</feature>
<dbReference type="OrthoDB" id="5431013at2759"/>